<evidence type="ECO:0000256" key="3">
    <source>
        <dbReference type="PIRNR" id="PIRNR000185"/>
    </source>
</evidence>
<dbReference type="InterPro" id="IPR006095">
    <property type="entry name" value="Glu/Leu/Phe/Val/Trp_DH"/>
</dbReference>
<sequence length="363" mass="38239">MPEIQFDDFGPCKVIQLYSPKEGVRGIVVIDNVALGPAVGGVRVSPTVTTEEVRRLARTMTLKNSIAGLPHGGAKAGIVADPADPRKERIFRVFARMIRDLADYIPGPDMGCDETSMAWIRDETGRAVGLPEEIGGLPLDRLGATGYGVAECAEVAARFANLELKGARVAVEGFGSVGKAAARFLVAKGALLVAASDTQGGVHDPAGIEVGELIEAKRRHGSVAGFGKGSRMDASDLFGVPCDILVPAAAPDVINSGNVDRIKARIVLQGANIPATAEAEQRLQERGVLVVPDFIANAGGVIMAAMEYAGKNEAEAFAAISERIKRNTARVLEQATGEGTLPRVAADALARERVRKAMGYRDY</sequence>
<feature type="binding site" evidence="5">
    <location>
        <position position="63"/>
    </location>
    <ligand>
        <name>substrate</name>
    </ligand>
</feature>
<keyword evidence="5" id="KW-0520">NAD</keyword>
<dbReference type="InterPro" id="IPR033524">
    <property type="entry name" value="Glu/Leu/Phe/Val_DH_AS"/>
</dbReference>
<dbReference type="SMART" id="SM00839">
    <property type="entry name" value="ELFV_dehydrog"/>
    <property type="match status" value="1"/>
</dbReference>
<dbReference type="InterPro" id="IPR006097">
    <property type="entry name" value="Glu/Leu/Phe/Val/Trp_DH_dimer"/>
</dbReference>
<evidence type="ECO:0000256" key="6">
    <source>
        <dbReference type="PIRSR" id="PIRSR000185-3"/>
    </source>
</evidence>
<dbReference type="PIRSF" id="PIRSF000185">
    <property type="entry name" value="Glu_DH"/>
    <property type="match status" value="1"/>
</dbReference>
<protein>
    <recommendedName>
        <fullName evidence="3">Glutamate dehydrogenase</fullName>
    </recommendedName>
</protein>
<dbReference type="KEGG" id="gem:GM21_0478"/>
<dbReference type="CDD" id="cd01076">
    <property type="entry name" value="NAD_bind_1_Glu_DH"/>
    <property type="match status" value="1"/>
</dbReference>
<dbReference type="GO" id="GO:0004352">
    <property type="term" value="F:glutamate dehydrogenase (NAD+) activity"/>
    <property type="evidence" value="ECO:0007669"/>
    <property type="project" value="TreeGrafter"/>
</dbReference>
<dbReference type="Gene3D" id="3.40.50.10860">
    <property type="entry name" value="Leucine Dehydrogenase, chain A, domain 1"/>
    <property type="match status" value="1"/>
</dbReference>
<feature type="active site" description="Proton donor" evidence="4">
    <location>
        <position position="75"/>
    </location>
</feature>
<dbReference type="InterPro" id="IPR036291">
    <property type="entry name" value="NAD(P)-bd_dom_sf"/>
</dbReference>
<dbReference type="InterPro" id="IPR014362">
    <property type="entry name" value="Glu_DH"/>
</dbReference>
<dbReference type="Gene3D" id="3.40.50.720">
    <property type="entry name" value="NAD(P)-binding Rossmann-like Domain"/>
    <property type="match status" value="1"/>
</dbReference>
<dbReference type="Pfam" id="PF00208">
    <property type="entry name" value="ELFV_dehydrog"/>
    <property type="match status" value="1"/>
</dbReference>
<dbReference type="PANTHER" id="PTHR11606:SF13">
    <property type="entry name" value="GLUTAMATE DEHYDROGENASE 1, MITOCHONDRIAL"/>
    <property type="match status" value="1"/>
</dbReference>
<dbReference type="InterPro" id="IPR046346">
    <property type="entry name" value="Aminoacid_DH-like_N_sf"/>
</dbReference>
<keyword evidence="2 3" id="KW-0560">Oxidoreductase</keyword>
<gene>
    <name evidence="9" type="ordered locus">GM21_0478</name>
</gene>
<dbReference type="PROSITE" id="PS00074">
    <property type="entry name" value="GLFV_DEHYDROGENASE"/>
    <property type="match status" value="1"/>
</dbReference>
<evidence type="ECO:0000256" key="4">
    <source>
        <dbReference type="PIRSR" id="PIRSR000185-1"/>
    </source>
</evidence>
<organism evidence="9">
    <name type="scientific">Geobacter sp. (strain M21)</name>
    <dbReference type="NCBI Taxonomy" id="443144"/>
    <lineage>
        <taxon>Bacteria</taxon>
        <taxon>Pseudomonadati</taxon>
        <taxon>Thermodesulfobacteriota</taxon>
        <taxon>Desulfuromonadia</taxon>
        <taxon>Geobacterales</taxon>
        <taxon>Geobacteraceae</taxon>
        <taxon>Geobacter</taxon>
    </lineage>
</organism>
<feature type="site" description="Important for catalysis" evidence="6">
    <location>
        <position position="109"/>
    </location>
</feature>
<name>C6DZH6_GEOSM</name>
<dbReference type="AlphaFoldDB" id="C6DZH6"/>
<dbReference type="PRINTS" id="PR00082">
    <property type="entry name" value="GLFDHDRGNASE"/>
</dbReference>
<dbReference type="SUPFAM" id="SSF53223">
    <property type="entry name" value="Aminoacid dehydrogenase-like, N-terminal domain"/>
    <property type="match status" value="1"/>
</dbReference>
<dbReference type="InterPro" id="IPR006096">
    <property type="entry name" value="Glu/Leu/Phe/Val/Trp_DH_C"/>
</dbReference>
<dbReference type="OrthoDB" id="9803297at2"/>
<dbReference type="SUPFAM" id="SSF51735">
    <property type="entry name" value="NAD(P)-binding Rossmann-fold domains"/>
    <property type="match status" value="1"/>
</dbReference>
<dbReference type="InterPro" id="IPR033922">
    <property type="entry name" value="NAD_bind_Glu_DH"/>
</dbReference>
<evidence type="ECO:0000259" key="8">
    <source>
        <dbReference type="SMART" id="SM00839"/>
    </source>
</evidence>
<dbReference type="STRING" id="443144.GM21_0478"/>
<evidence type="ECO:0000313" key="9">
    <source>
        <dbReference type="EMBL" id="ACT16558.1"/>
    </source>
</evidence>
<dbReference type="PANTHER" id="PTHR11606">
    <property type="entry name" value="GLUTAMATE DEHYDROGENASE"/>
    <property type="match status" value="1"/>
</dbReference>
<dbReference type="HOGENOM" id="CLU_025763_1_1_7"/>
<feature type="binding site" evidence="5">
    <location>
        <position position="145"/>
    </location>
    <ligand>
        <name>NAD(+)</name>
        <dbReference type="ChEBI" id="CHEBI:57540"/>
    </ligand>
</feature>
<dbReference type="eggNOG" id="COG0334">
    <property type="taxonomic scope" value="Bacteria"/>
</dbReference>
<keyword evidence="5" id="KW-0547">Nucleotide-binding</keyword>
<dbReference type="Pfam" id="PF02812">
    <property type="entry name" value="ELFV_dehydrog_N"/>
    <property type="match status" value="1"/>
</dbReference>
<proteinExistence type="inferred from homology"/>
<feature type="domain" description="Glutamate/phenylalanine/leucine/valine/L-tryptophan dehydrogenase C-terminal" evidence="8">
    <location>
        <begin position="136"/>
        <end position="362"/>
    </location>
</feature>
<evidence type="ECO:0000256" key="7">
    <source>
        <dbReference type="RuleBase" id="RU004417"/>
    </source>
</evidence>
<dbReference type="GO" id="GO:0006538">
    <property type="term" value="P:L-glutamate catabolic process"/>
    <property type="evidence" value="ECO:0007669"/>
    <property type="project" value="TreeGrafter"/>
</dbReference>
<comment type="similarity">
    <text evidence="1 3 7">Belongs to the Glu/Leu/Phe/Val dehydrogenases family.</text>
</comment>
<evidence type="ECO:0000256" key="1">
    <source>
        <dbReference type="ARBA" id="ARBA00006382"/>
    </source>
</evidence>
<dbReference type="EMBL" id="CP001661">
    <property type="protein sequence ID" value="ACT16558.1"/>
    <property type="molecule type" value="Genomic_DNA"/>
</dbReference>
<reference evidence="9" key="1">
    <citation type="submission" date="2009-07" db="EMBL/GenBank/DDBJ databases">
        <title>Complete sequence of Geobacter sp. M21.</title>
        <authorList>
            <consortium name="US DOE Joint Genome Institute"/>
            <person name="Lucas S."/>
            <person name="Copeland A."/>
            <person name="Lapidus A."/>
            <person name="Glavina del Rio T."/>
            <person name="Dalin E."/>
            <person name="Tice H."/>
            <person name="Bruce D."/>
            <person name="Goodwin L."/>
            <person name="Pitluck S."/>
            <person name="Saunders E."/>
            <person name="Brettin T."/>
            <person name="Detter J.C."/>
            <person name="Han C."/>
            <person name="Larimer F."/>
            <person name="Land M."/>
            <person name="Hauser L."/>
            <person name="Kyrpides N."/>
            <person name="Ovchinnikova G."/>
            <person name="Lovley D."/>
        </authorList>
    </citation>
    <scope>NUCLEOTIDE SEQUENCE [LARGE SCALE GENOMIC DNA]</scope>
    <source>
        <strain evidence="9">M21</strain>
    </source>
</reference>
<dbReference type="GO" id="GO:0000166">
    <property type="term" value="F:nucleotide binding"/>
    <property type="evidence" value="ECO:0007669"/>
    <property type="project" value="UniProtKB-KW"/>
</dbReference>
<evidence type="ECO:0000256" key="2">
    <source>
        <dbReference type="ARBA" id="ARBA00023002"/>
    </source>
</evidence>
<evidence type="ECO:0000256" key="5">
    <source>
        <dbReference type="PIRSR" id="PIRSR000185-2"/>
    </source>
</evidence>
<accession>C6DZH6</accession>